<evidence type="ECO:0000313" key="2">
    <source>
        <dbReference type="Proteomes" id="UP000054721"/>
    </source>
</evidence>
<name>A0A0V1KJH9_9BILA</name>
<gene>
    <name evidence="1" type="ORF">T02_8295</name>
</gene>
<dbReference type="EMBL" id="JYDW01000832">
    <property type="protein sequence ID" value="KRZ47405.1"/>
    <property type="molecule type" value="Genomic_DNA"/>
</dbReference>
<dbReference type="Proteomes" id="UP000054721">
    <property type="component" value="Unassembled WGS sequence"/>
</dbReference>
<reference evidence="1 2" key="1">
    <citation type="submission" date="2015-05" db="EMBL/GenBank/DDBJ databases">
        <title>Evolution of Trichinella species and genotypes.</title>
        <authorList>
            <person name="Korhonen P.K."/>
            <person name="Edoardo P."/>
            <person name="Giuseppe L.R."/>
            <person name="Gasser R.B."/>
        </authorList>
    </citation>
    <scope>NUCLEOTIDE SEQUENCE [LARGE SCALE GENOMIC DNA]</scope>
    <source>
        <strain evidence="1">ISS10</strain>
    </source>
</reference>
<comment type="caution">
    <text evidence="1">The sequence shown here is derived from an EMBL/GenBank/DDBJ whole genome shotgun (WGS) entry which is preliminary data.</text>
</comment>
<evidence type="ECO:0000313" key="1">
    <source>
        <dbReference type="EMBL" id="KRZ47405.1"/>
    </source>
</evidence>
<proteinExistence type="predicted"/>
<dbReference type="AlphaFoldDB" id="A0A0V1KJH9"/>
<sequence>MSLQRPKDTSYVRLWAREASCMCNIDFMLHMRVKT</sequence>
<keyword evidence="2" id="KW-1185">Reference proteome</keyword>
<protein>
    <submittedName>
        <fullName evidence="1">Uncharacterized protein</fullName>
    </submittedName>
</protein>
<organism evidence="1 2">
    <name type="scientific">Trichinella nativa</name>
    <dbReference type="NCBI Taxonomy" id="6335"/>
    <lineage>
        <taxon>Eukaryota</taxon>
        <taxon>Metazoa</taxon>
        <taxon>Ecdysozoa</taxon>
        <taxon>Nematoda</taxon>
        <taxon>Enoplea</taxon>
        <taxon>Dorylaimia</taxon>
        <taxon>Trichinellida</taxon>
        <taxon>Trichinellidae</taxon>
        <taxon>Trichinella</taxon>
    </lineage>
</organism>
<accession>A0A0V1KJH9</accession>